<evidence type="ECO:0000313" key="3">
    <source>
        <dbReference type="Proteomes" id="UP001162131"/>
    </source>
</evidence>
<gene>
    <name evidence="2" type="ORF">BSTOLATCC_MIC60963</name>
</gene>
<accession>A0AAU9K8R3</accession>
<name>A0AAU9K8R3_9CILI</name>
<proteinExistence type="predicted"/>
<dbReference type="Proteomes" id="UP001162131">
    <property type="component" value="Unassembled WGS sequence"/>
</dbReference>
<organism evidence="2 3">
    <name type="scientific">Blepharisma stoltei</name>
    <dbReference type="NCBI Taxonomy" id="1481888"/>
    <lineage>
        <taxon>Eukaryota</taxon>
        <taxon>Sar</taxon>
        <taxon>Alveolata</taxon>
        <taxon>Ciliophora</taxon>
        <taxon>Postciliodesmatophora</taxon>
        <taxon>Heterotrichea</taxon>
        <taxon>Heterotrichida</taxon>
        <taxon>Blepharismidae</taxon>
        <taxon>Blepharisma</taxon>
    </lineage>
</organism>
<comment type="caution">
    <text evidence="2">The sequence shown here is derived from an EMBL/GenBank/DDBJ whole genome shotgun (WGS) entry which is preliminary data.</text>
</comment>
<dbReference type="EMBL" id="CAJZBQ010000058">
    <property type="protein sequence ID" value="CAG9334344.1"/>
    <property type="molecule type" value="Genomic_DNA"/>
</dbReference>
<feature type="coiled-coil region" evidence="1">
    <location>
        <begin position="25"/>
        <end position="59"/>
    </location>
</feature>
<reference evidence="2" key="1">
    <citation type="submission" date="2021-09" db="EMBL/GenBank/DDBJ databases">
        <authorList>
            <consortium name="AG Swart"/>
            <person name="Singh M."/>
            <person name="Singh A."/>
            <person name="Seah K."/>
            <person name="Emmerich C."/>
        </authorList>
    </citation>
    <scope>NUCLEOTIDE SEQUENCE</scope>
    <source>
        <strain evidence="2">ATCC30299</strain>
    </source>
</reference>
<keyword evidence="3" id="KW-1185">Reference proteome</keyword>
<protein>
    <submittedName>
        <fullName evidence="2">Uncharacterized protein</fullName>
    </submittedName>
</protein>
<keyword evidence="1" id="KW-0175">Coiled coil</keyword>
<dbReference type="AlphaFoldDB" id="A0AAU9K8R3"/>
<sequence length="133" mass="15460">MARNIKQEPQENLSLQSIADIYDQINTEMQKNQNLQESNARLRKDLEEINQKIVATKSAKISESQPSFSQLENLLIPGQNGQLSNSENMDVENSSYLYNLPENEEIRMLENQYIEDVKKFKLQMRELFSNFSG</sequence>
<evidence type="ECO:0000256" key="1">
    <source>
        <dbReference type="SAM" id="Coils"/>
    </source>
</evidence>
<evidence type="ECO:0000313" key="2">
    <source>
        <dbReference type="EMBL" id="CAG9334344.1"/>
    </source>
</evidence>